<dbReference type="Proteomes" id="UP000279236">
    <property type="component" value="Unassembled WGS sequence"/>
</dbReference>
<dbReference type="EMBL" id="RSCE01000004">
    <property type="protein sequence ID" value="RSH83579.1"/>
    <property type="molecule type" value="Genomic_DNA"/>
</dbReference>
<proteinExistence type="predicted"/>
<feature type="region of interest" description="Disordered" evidence="1">
    <location>
        <begin position="45"/>
        <end position="67"/>
    </location>
</feature>
<protein>
    <submittedName>
        <fullName evidence="2">Uncharacterized protein</fullName>
    </submittedName>
</protein>
<keyword evidence="3" id="KW-1185">Reference proteome</keyword>
<comment type="caution">
    <text evidence="2">The sequence shown here is derived from an EMBL/GenBank/DDBJ whole genome shotgun (WGS) entry which is preliminary data.</text>
</comment>
<dbReference type="GeneID" id="39591810"/>
<accession>A0A427XXJ4</accession>
<dbReference type="RefSeq" id="XP_028477531.1">
    <property type="nucleotide sequence ID" value="XM_028622639.1"/>
</dbReference>
<gene>
    <name evidence="2" type="ORF">EHS24_007267</name>
</gene>
<evidence type="ECO:0000313" key="3">
    <source>
        <dbReference type="Proteomes" id="UP000279236"/>
    </source>
</evidence>
<reference evidence="2 3" key="1">
    <citation type="submission" date="2018-11" db="EMBL/GenBank/DDBJ databases">
        <title>Genome sequence of Apiotrichum porosum DSM 27194.</title>
        <authorList>
            <person name="Aliyu H."/>
            <person name="Gorte O."/>
            <person name="Ochsenreither K."/>
        </authorList>
    </citation>
    <scope>NUCLEOTIDE SEQUENCE [LARGE SCALE GENOMIC DNA]</scope>
    <source>
        <strain evidence="2 3">DSM 27194</strain>
    </source>
</reference>
<evidence type="ECO:0000256" key="1">
    <source>
        <dbReference type="SAM" id="MobiDB-lite"/>
    </source>
</evidence>
<evidence type="ECO:0000313" key="2">
    <source>
        <dbReference type="EMBL" id="RSH83579.1"/>
    </source>
</evidence>
<sequence length="108" mass="11992">MWSQTRYDLAECWNDLLDIWILLARGLGESVKFLAVWLWPSGPNEKWQDKSVSQQTSQQTGGASLRVPSATLTPMEVGNLDFCPLSPLTKAVAGDQNVNSLRQEARGD</sequence>
<dbReference type="AlphaFoldDB" id="A0A427XXJ4"/>
<organism evidence="2 3">
    <name type="scientific">Apiotrichum porosum</name>
    <dbReference type="NCBI Taxonomy" id="105984"/>
    <lineage>
        <taxon>Eukaryota</taxon>
        <taxon>Fungi</taxon>
        <taxon>Dikarya</taxon>
        <taxon>Basidiomycota</taxon>
        <taxon>Agaricomycotina</taxon>
        <taxon>Tremellomycetes</taxon>
        <taxon>Trichosporonales</taxon>
        <taxon>Trichosporonaceae</taxon>
        <taxon>Apiotrichum</taxon>
    </lineage>
</organism>
<name>A0A427XXJ4_9TREE</name>
<feature type="compositionally biased region" description="Low complexity" evidence="1">
    <location>
        <begin position="53"/>
        <end position="62"/>
    </location>
</feature>